<gene>
    <name evidence="5" type="ORF">SOIL9_38360</name>
</gene>
<keyword evidence="5" id="KW-0670">Pyruvate</keyword>
<protein>
    <recommendedName>
        <fullName evidence="4">Dehydrogenase E1 component domain-containing protein</fullName>
    </recommendedName>
</protein>
<dbReference type="Pfam" id="PF00676">
    <property type="entry name" value="E1_dh"/>
    <property type="match status" value="1"/>
</dbReference>
<dbReference type="CDD" id="cd02000">
    <property type="entry name" value="TPP_E1_PDC_ADC_BCADC"/>
    <property type="match status" value="1"/>
</dbReference>
<dbReference type="AlphaFoldDB" id="A0A6P2CXL6"/>
<keyword evidence="6" id="KW-1185">Reference proteome</keyword>
<dbReference type="SUPFAM" id="SSF52518">
    <property type="entry name" value="Thiamin diphosphate-binding fold (THDP-binding)"/>
    <property type="match status" value="1"/>
</dbReference>
<dbReference type="KEGG" id="gms:SOIL9_38360"/>
<dbReference type="InterPro" id="IPR029061">
    <property type="entry name" value="THDP-binding"/>
</dbReference>
<dbReference type="RefSeq" id="WP_162668530.1">
    <property type="nucleotide sequence ID" value="NZ_LR593886.1"/>
</dbReference>
<dbReference type="GO" id="GO:0006086">
    <property type="term" value="P:pyruvate decarboxylation to acetyl-CoA"/>
    <property type="evidence" value="ECO:0007669"/>
    <property type="project" value="TreeGrafter"/>
</dbReference>
<sequence length="331" mass="35773">MQNDTARLYREMLRIRLIEEGIADLYPEQQMRCPVHLCIGQEAVCAGVCDALDRDDLVMSTHRAHGHYLAKGGSLRAMMAEMYGKATGCCGGMGGSMHLIDLSAGFLGATPIVASTIPIAVGAAFGAVNSGCPRVVVTFFGEGATEEGVFHEALNFAALKKLPVLFVCENNLYSVYSPLSVRQPEGREVAALARGHGVPSVKGDGNDVLAVRRMTAEALEHVRSTGPAFLEFKTYRWREHCGPNFDNDIGYRTPAEYERWRKLCPLDRLRETGLAAGAFTGSDIEAWTAEIKDEFADAARFAKDSPFPGPDALMRNVYAGAAPATPLARAA</sequence>
<dbReference type="PANTHER" id="PTHR11516">
    <property type="entry name" value="PYRUVATE DEHYDROGENASE E1 COMPONENT, ALPHA SUBUNIT BACTERIAL AND ORGANELLAR"/>
    <property type="match status" value="1"/>
</dbReference>
<name>A0A6P2CXL6_9BACT</name>
<evidence type="ECO:0000313" key="5">
    <source>
        <dbReference type="EMBL" id="VTR93878.1"/>
    </source>
</evidence>
<accession>A0A6P2CXL6</accession>
<feature type="domain" description="Dehydrogenase E1 component" evidence="4">
    <location>
        <begin position="11"/>
        <end position="310"/>
    </location>
</feature>
<dbReference type="InterPro" id="IPR050642">
    <property type="entry name" value="PDH_E1_Alpha_Subunit"/>
</dbReference>
<dbReference type="Proteomes" id="UP000464178">
    <property type="component" value="Chromosome"/>
</dbReference>
<dbReference type="EMBL" id="LR593886">
    <property type="protein sequence ID" value="VTR93878.1"/>
    <property type="molecule type" value="Genomic_DNA"/>
</dbReference>
<dbReference type="InterPro" id="IPR001017">
    <property type="entry name" value="DH_E1"/>
</dbReference>
<evidence type="ECO:0000259" key="4">
    <source>
        <dbReference type="Pfam" id="PF00676"/>
    </source>
</evidence>
<evidence type="ECO:0000313" key="6">
    <source>
        <dbReference type="Proteomes" id="UP000464178"/>
    </source>
</evidence>
<keyword evidence="3" id="KW-0786">Thiamine pyrophosphate</keyword>
<evidence type="ECO:0000256" key="1">
    <source>
        <dbReference type="ARBA" id="ARBA00001964"/>
    </source>
</evidence>
<dbReference type="Gene3D" id="3.40.50.970">
    <property type="match status" value="1"/>
</dbReference>
<organism evidence="5 6">
    <name type="scientific">Gemmata massiliana</name>
    <dbReference type="NCBI Taxonomy" id="1210884"/>
    <lineage>
        <taxon>Bacteria</taxon>
        <taxon>Pseudomonadati</taxon>
        <taxon>Planctomycetota</taxon>
        <taxon>Planctomycetia</taxon>
        <taxon>Gemmatales</taxon>
        <taxon>Gemmataceae</taxon>
        <taxon>Gemmata</taxon>
    </lineage>
</organism>
<keyword evidence="2" id="KW-0560">Oxidoreductase</keyword>
<reference evidence="5 6" key="1">
    <citation type="submission" date="2019-05" db="EMBL/GenBank/DDBJ databases">
        <authorList>
            <consortium name="Science for Life Laboratories"/>
        </authorList>
    </citation>
    <scope>NUCLEOTIDE SEQUENCE [LARGE SCALE GENOMIC DNA]</scope>
    <source>
        <strain evidence="5">Soil9</strain>
    </source>
</reference>
<dbReference type="GO" id="GO:0004739">
    <property type="term" value="F:pyruvate dehydrogenase (acetyl-transferring) activity"/>
    <property type="evidence" value="ECO:0007669"/>
    <property type="project" value="TreeGrafter"/>
</dbReference>
<proteinExistence type="predicted"/>
<comment type="cofactor">
    <cofactor evidence="1">
        <name>thiamine diphosphate</name>
        <dbReference type="ChEBI" id="CHEBI:58937"/>
    </cofactor>
</comment>
<evidence type="ECO:0000256" key="2">
    <source>
        <dbReference type="ARBA" id="ARBA00023002"/>
    </source>
</evidence>
<dbReference type="PANTHER" id="PTHR11516:SF60">
    <property type="entry name" value="PYRUVATE DEHYDROGENASE E1 COMPONENT SUBUNIT ALPHA"/>
    <property type="match status" value="1"/>
</dbReference>
<evidence type="ECO:0000256" key="3">
    <source>
        <dbReference type="ARBA" id="ARBA00023052"/>
    </source>
</evidence>